<gene>
    <name evidence="1" type="ORF">F2P81_009892</name>
</gene>
<proteinExistence type="predicted"/>
<protein>
    <submittedName>
        <fullName evidence="1">Uncharacterized protein</fullName>
    </submittedName>
</protein>
<reference evidence="1 2" key="1">
    <citation type="submission" date="2019-06" db="EMBL/GenBank/DDBJ databases">
        <title>Draft genomes of female and male turbot (Scophthalmus maximus).</title>
        <authorList>
            <person name="Xu H."/>
            <person name="Xu X.-W."/>
            <person name="Shao C."/>
            <person name="Chen S."/>
        </authorList>
    </citation>
    <scope>NUCLEOTIDE SEQUENCE [LARGE SCALE GENOMIC DNA]</scope>
    <source>
        <strain evidence="1">Ysfricsl-2016a</strain>
        <tissue evidence="1">Blood</tissue>
    </source>
</reference>
<sequence>MVSLSKITLSSIAAAAAAESFPFYSTLMVDFHPRLPRQDSLRARQPFITLMDVNTVLTSVICGSATFLQHMYSQLRLDQGRCQKCQHNLPLLSDPRCQTEPSRLNNVLNIELHECDRVCV</sequence>
<organism evidence="1 2">
    <name type="scientific">Scophthalmus maximus</name>
    <name type="common">Turbot</name>
    <name type="synonym">Psetta maxima</name>
    <dbReference type="NCBI Taxonomy" id="52904"/>
    <lineage>
        <taxon>Eukaryota</taxon>
        <taxon>Metazoa</taxon>
        <taxon>Chordata</taxon>
        <taxon>Craniata</taxon>
        <taxon>Vertebrata</taxon>
        <taxon>Euteleostomi</taxon>
        <taxon>Actinopterygii</taxon>
        <taxon>Neopterygii</taxon>
        <taxon>Teleostei</taxon>
        <taxon>Neoteleostei</taxon>
        <taxon>Acanthomorphata</taxon>
        <taxon>Carangaria</taxon>
        <taxon>Pleuronectiformes</taxon>
        <taxon>Pleuronectoidei</taxon>
        <taxon>Scophthalmidae</taxon>
        <taxon>Scophthalmus</taxon>
    </lineage>
</organism>
<accession>A0A6A4SY26</accession>
<dbReference type="AlphaFoldDB" id="A0A6A4SY26"/>
<evidence type="ECO:0000313" key="1">
    <source>
        <dbReference type="EMBL" id="KAF0037018.1"/>
    </source>
</evidence>
<evidence type="ECO:0000313" key="2">
    <source>
        <dbReference type="Proteomes" id="UP000438429"/>
    </source>
</evidence>
<name>A0A6A4SY26_SCOMX</name>
<comment type="caution">
    <text evidence="1">The sequence shown here is derived from an EMBL/GenBank/DDBJ whole genome shotgun (WGS) entry which is preliminary data.</text>
</comment>
<dbReference type="Proteomes" id="UP000438429">
    <property type="component" value="Unassembled WGS sequence"/>
</dbReference>
<dbReference type="EMBL" id="VEVO01000009">
    <property type="protein sequence ID" value="KAF0037018.1"/>
    <property type="molecule type" value="Genomic_DNA"/>
</dbReference>